<sequence length="479" mass="50858">MSKSKAKSAIRSVHGDFSLQSKRHVSQCVVRVSSRSCSPKQSPSPTHAPHRSKVTFAEFVNLSSESRVLSPRRGKSMASLNSSASSSQCPSIDGHHINSADQNRPPLSCPTERVSYPSVTTTLRPDYGSASLTGVAPGISPSLVHFPEVASADACPIQGPSYNFREDPMASEADDRRPTHFPEASILLAAKPQSLLMGDQYLLPSSRYKHWKMTVHTFVLAQALMLISISGYGWSLVGFAAFLSRVAHAAAPGCAMSVPIAPTRGTAPSANPVREIPNSSKPSSNAWRNLFVNNRNTPSNVPSKPRANDSVAPVPNVTKGRDSVFNRLGPQGGTSVAGCSEANEPANCGPNPVPVVDEIISENGTVMPNSGGWELVQRKKVRRKPSPSRNSSGSAHVALRVAQENSNMVHRARLPSPPLSIACNISPPVPADVAGHRADKGKSVVISSAPSHLASKTLDIPTRRKTLQHTSDDPGSNSG</sequence>
<proteinExistence type="predicted"/>
<comment type="caution">
    <text evidence="1">The sequence shown here is derived from an EMBL/GenBank/DDBJ whole genome shotgun (WGS) entry which is preliminary data.</text>
</comment>
<gene>
    <name evidence="1" type="ORF">D5086_027158</name>
</gene>
<evidence type="ECO:0000313" key="1">
    <source>
        <dbReference type="EMBL" id="KAL3573254.1"/>
    </source>
</evidence>
<dbReference type="Proteomes" id="UP000309997">
    <property type="component" value="Unassembled WGS sequence"/>
</dbReference>
<keyword evidence="2" id="KW-1185">Reference proteome</keyword>
<organism evidence="1 2">
    <name type="scientific">Populus alba</name>
    <name type="common">White poplar</name>
    <dbReference type="NCBI Taxonomy" id="43335"/>
    <lineage>
        <taxon>Eukaryota</taxon>
        <taxon>Viridiplantae</taxon>
        <taxon>Streptophyta</taxon>
        <taxon>Embryophyta</taxon>
        <taxon>Tracheophyta</taxon>
        <taxon>Spermatophyta</taxon>
        <taxon>Magnoliopsida</taxon>
        <taxon>eudicotyledons</taxon>
        <taxon>Gunneridae</taxon>
        <taxon>Pentapetalae</taxon>
        <taxon>rosids</taxon>
        <taxon>fabids</taxon>
        <taxon>Malpighiales</taxon>
        <taxon>Salicaceae</taxon>
        <taxon>Saliceae</taxon>
        <taxon>Populus</taxon>
    </lineage>
</organism>
<accession>A0ACC4B3T1</accession>
<evidence type="ECO:0000313" key="2">
    <source>
        <dbReference type="Proteomes" id="UP000309997"/>
    </source>
</evidence>
<name>A0ACC4B3T1_POPAL</name>
<dbReference type="EMBL" id="RCHU02000014">
    <property type="protein sequence ID" value="KAL3573254.1"/>
    <property type="molecule type" value="Genomic_DNA"/>
</dbReference>
<protein>
    <submittedName>
        <fullName evidence="1">Uncharacterized protein</fullName>
    </submittedName>
</protein>
<reference evidence="1 2" key="1">
    <citation type="journal article" date="2024" name="Plant Biotechnol. J.">
        <title>Genome and CRISPR/Cas9 system of a widespread forest tree (Populus alba) in the world.</title>
        <authorList>
            <person name="Liu Y.J."/>
            <person name="Jiang P.F."/>
            <person name="Han X.M."/>
            <person name="Li X.Y."/>
            <person name="Wang H.M."/>
            <person name="Wang Y.J."/>
            <person name="Wang X.X."/>
            <person name="Zeng Q.Y."/>
        </authorList>
    </citation>
    <scope>NUCLEOTIDE SEQUENCE [LARGE SCALE GENOMIC DNA]</scope>
    <source>
        <strain evidence="2">cv. PAL-ZL1</strain>
    </source>
</reference>